<proteinExistence type="predicted"/>
<accession>A0A2M7BPB8</accession>
<dbReference type="GO" id="GO:0046872">
    <property type="term" value="F:metal ion binding"/>
    <property type="evidence" value="ECO:0007669"/>
    <property type="project" value="InterPro"/>
</dbReference>
<evidence type="ECO:0000313" key="1">
    <source>
        <dbReference type="EMBL" id="PIV07348.1"/>
    </source>
</evidence>
<dbReference type="InterPro" id="IPR003735">
    <property type="entry name" value="Metal_Tscrpt_repr"/>
</dbReference>
<gene>
    <name evidence="1" type="ORF">COS53_02580</name>
</gene>
<dbReference type="InterPro" id="IPR038390">
    <property type="entry name" value="Metal_Tscrpt_repr_sf"/>
</dbReference>
<evidence type="ECO:0000313" key="2">
    <source>
        <dbReference type="Proteomes" id="UP000229191"/>
    </source>
</evidence>
<protein>
    <recommendedName>
        <fullName evidence="3">Cytoplasmic protein</fullName>
    </recommendedName>
</protein>
<dbReference type="Gene3D" id="1.20.58.1000">
    <property type="entry name" value="Metal-sensitive repressor, helix protomer"/>
    <property type="match status" value="1"/>
</dbReference>
<reference evidence="2" key="1">
    <citation type="submission" date="2017-09" db="EMBL/GenBank/DDBJ databases">
        <title>Depth-based differentiation of microbial function through sediment-hosted aquifers and enrichment of novel symbionts in the deep terrestrial subsurface.</title>
        <authorList>
            <person name="Probst A.J."/>
            <person name="Ladd B."/>
            <person name="Jarett J.K."/>
            <person name="Geller-Mcgrath D.E."/>
            <person name="Sieber C.M.K."/>
            <person name="Emerson J.B."/>
            <person name="Anantharaman K."/>
            <person name="Thomas B.C."/>
            <person name="Malmstrom R."/>
            <person name="Stieglmeier M."/>
            <person name="Klingl A."/>
            <person name="Woyke T."/>
            <person name="Ryan C.M."/>
            <person name="Banfield J.F."/>
        </authorList>
    </citation>
    <scope>NUCLEOTIDE SEQUENCE [LARGE SCALE GENOMIC DNA]</scope>
</reference>
<dbReference type="AlphaFoldDB" id="A0A2M7BPB8"/>
<name>A0A2M7BPB8_9BACT</name>
<comment type="caution">
    <text evidence="1">The sequence shown here is derived from an EMBL/GenBank/DDBJ whole genome shotgun (WGS) entry which is preliminary data.</text>
</comment>
<dbReference type="Pfam" id="PF02583">
    <property type="entry name" value="Trns_repr_metal"/>
    <property type="match status" value="1"/>
</dbReference>
<dbReference type="GO" id="GO:0003677">
    <property type="term" value="F:DNA binding"/>
    <property type="evidence" value="ECO:0007669"/>
    <property type="project" value="InterPro"/>
</dbReference>
<dbReference type="Proteomes" id="UP000229191">
    <property type="component" value="Unassembled WGS sequence"/>
</dbReference>
<organism evidence="1 2">
    <name type="scientific">Candidatus Shapirobacteria bacterium CG03_land_8_20_14_0_80_35_14</name>
    <dbReference type="NCBI Taxonomy" id="1974878"/>
    <lineage>
        <taxon>Bacteria</taxon>
        <taxon>Candidatus Shapironibacteriota</taxon>
    </lineage>
</organism>
<dbReference type="EMBL" id="PEVB01000071">
    <property type="protein sequence ID" value="PIV07348.1"/>
    <property type="molecule type" value="Genomic_DNA"/>
</dbReference>
<sequence>MKSPQDRLSIVIGQLNGIKKMMDDKADCIKLITQLRASRSGIESVIGTIVANKFDTCLQGLKSSDKKLLINIKKYVTNN</sequence>
<evidence type="ECO:0008006" key="3">
    <source>
        <dbReference type="Google" id="ProtNLM"/>
    </source>
</evidence>
<dbReference type="GO" id="GO:0045892">
    <property type="term" value="P:negative regulation of DNA-templated transcription"/>
    <property type="evidence" value="ECO:0007669"/>
    <property type="project" value="UniProtKB-ARBA"/>
</dbReference>